<keyword evidence="2" id="KW-1185">Reference proteome</keyword>
<protein>
    <submittedName>
        <fullName evidence="1">Extracellular matrix-binding ebh</fullName>
    </submittedName>
</protein>
<evidence type="ECO:0000313" key="1">
    <source>
        <dbReference type="EMBL" id="GIX62036.1"/>
    </source>
</evidence>
<name>A0AAV4LSI8_BABCB</name>
<comment type="caution">
    <text evidence="1">The sequence shown here is derived from an EMBL/GenBank/DDBJ whole genome shotgun (WGS) entry which is preliminary data.</text>
</comment>
<dbReference type="EMBL" id="BPLF01000001">
    <property type="protein sequence ID" value="GIX62036.1"/>
    <property type="molecule type" value="Genomic_DNA"/>
</dbReference>
<evidence type="ECO:0000313" key="2">
    <source>
        <dbReference type="Proteomes" id="UP001497744"/>
    </source>
</evidence>
<dbReference type="Proteomes" id="UP001497744">
    <property type="component" value="Unassembled WGS sequence"/>
</dbReference>
<proteinExistence type="predicted"/>
<dbReference type="GeneID" id="94193518"/>
<dbReference type="AlphaFoldDB" id="A0AAV4LSI8"/>
<dbReference type="Pfam" id="PF12785">
    <property type="entry name" value="VESA1_N"/>
    <property type="match status" value="1"/>
</dbReference>
<gene>
    <name evidence="1" type="ORF">BcabD6B2_14710</name>
</gene>
<accession>A0AAV4LSI8</accession>
<reference evidence="1 2" key="1">
    <citation type="submission" date="2021-06" db="EMBL/GenBank/DDBJ databases">
        <title>Genome sequence of Babesia caballi.</title>
        <authorList>
            <person name="Yamagishi J."/>
            <person name="Kidaka T."/>
            <person name="Ochi A."/>
        </authorList>
    </citation>
    <scope>NUCLEOTIDE SEQUENCE [LARGE SCALE GENOMIC DNA]</scope>
    <source>
        <strain evidence="1">USDA-D6B2</strain>
    </source>
</reference>
<sequence length="868" mass="94516">MGRIRVTLIDGLAAGLATFIGYTDPGRSNTIGNGGIAVTRPVQNPGETGPGYKLTYHRIEATWQNQVEGGAGDSEAKKQICARIFLGCLPMIFNALSYLYWRCHEKGGGWRNLTLAGGALKSYFDSQGFLPTFVESRRTGVHIADSALNKFSEFQQGMSEATSPTFPYVSFTNKLQQKVTTNGRQLSDDCPLSALFYGASCYFRYQQMTKAQSAVSAPKTIREMLYYLAAMPYSSAYEGLNNHIGTLLNENLKVADSSKPNSGGTDTLSAADIKEYLRASCAFSSSVLGMIQGPGASQSTSDPWLFELFCNSAFNFKYPSSSSTLFSTISNHAYALQYQLLFLYQQCSNNGVKCGWQECRYGKGITGSGTSSLKSHICPGFKCDNGSCNHIKGGTNCNHNNYSQSSGCGKSASTPSPLQAFLTDCIEGMCRQHPGSSYHLAACSGSLCHVPMGFDATHLRQDPGTGNYILSTLRPICGDVSSPFRQLCEKLGCLTKRAPRTLGDLFGFMWHLNGQLFKTRPEMADLIEKLATAFGLGSGLKHTFSSDPYSVISKIWSHIADVCSKAASPSSSATGLSRSLEAMAPAVPFLYQLFTVLQDDFLPTKLFDLTQHCHKVEARELKHKSADLSGKECSSPNDLWSLLQPVRNTSTNHSDCARKSCGGYLSPLTHSAGATYAPVHASAYLSWLTYLADDFHEWFQSLLVEFNNIDCSKTGCRGTNGSTCQQSHATGTHGNSDKCKCDSVVHCGGVLPLLYRYGFQFYSPYTLSGGRDGNDQTKRTCQQFHSQLQNVINGDPLSDLLNTIDDFLYLFRFYFSTTNPPSGPSTSASSSTLSSSCSTRCVYGLISTSRPLTAFHPFPCSVPPKLRH</sequence>
<dbReference type="InterPro" id="IPR024751">
    <property type="entry name" value="VESA1"/>
</dbReference>
<dbReference type="RefSeq" id="XP_067714106.1">
    <property type="nucleotide sequence ID" value="XM_067858005.1"/>
</dbReference>
<organism evidence="1 2">
    <name type="scientific">Babesia caballi</name>
    <dbReference type="NCBI Taxonomy" id="5871"/>
    <lineage>
        <taxon>Eukaryota</taxon>
        <taxon>Sar</taxon>
        <taxon>Alveolata</taxon>
        <taxon>Apicomplexa</taxon>
        <taxon>Aconoidasida</taxon>
        <taxon>Piroplasmida</taxon>
        <taxon>Babesiidae</taxon>
        <taxon>Babesia</taxon>
    </lineage>
</organism>